<protein>
    <submittedName>
        <fullName evidence="1">Uncharacterized protein</fullName>
    </submittedName>
</protein>
<keyword evidence="2" id="KW-1185">Reference proteome</keyword>
<proteinExistence type="predicted"/>
<evidence type="ECO:0000313" key="2">
    <source>
        <dbReference type="Proteomes" id="UP000199673"/>
    </source>
</evidence>
<dbReference type="EMBL" id="FPBF01000007">
    <property type="protein sequence ID" value="SFU12181.1"/>
    <property type="molecule type" value="Genomic_DNA"/>
</dbReference>
<reference evidence="2" key="1">
    <citation type="submission" date="2016-10" db="EMBL/GenBank/DDBJ databases">
        <authorList>
            <person name="Varghese N."/>
            <person name="Submissions S."/>
        </authorList>
    </citation>
    <scope>NUCLEOTIDE SEQUENCE [LARGE SCALE GENOMIC DNA]</scope>
    <source>
        <strain evidence="2">DSM 23445</strain>
    </source>
</reference>
<accession>A0A1I7DKH8</accession>
<evidence type="ECO:0000313" key="1">
    <source>
        <dbReference type="EMBL" id="SFU12181.1"/>
    </source>
</evidence>
<sequence>MEADGGVGVKVKSVDFAKLNALISFQYNL</sequence>
<name>A0A1I7DKH8_9BACT</name>
<organism evidence="1 2">
    <name type="scientific">Algoriphagus locisalis</name>
    <dbReference type="NCBI Taxonomy" id="305507"/>
    <lineage>
        <taxon>Bacteria</taxon>
        <taxon>Pseudomonadati</taxon>
        <taxon>Bacteroidota</taxon>
        <taxon>Cytophagia</taxon>
        <taxon>Cytophagales</taxon>
        <taxon>Cyclobacteriaceae</taxon>
        <taxon>Algoriphagus</taxon>
    </lineage>
</organism>
<gene>
    <name evidence="1" type="ORF">SAMN04489724_4082</name>
</gene>
<dbReference type="Proteomes" id="UP000199673">
    <property type="component" value="Unassembled WGS sequence"/>
</dbReference>
<dbReference type="AlphaFoldDB" id="A0A1I7DKH8"/>